<gene>
    <name evidence="9" type="primary">hemH</name>
    <name evidence="11" type="ORF">EDC50_2041</name>
</gene>
<evidence type="ECO:0000313" key="12">
    <source>
        <dbReference type="Proteomes" id="UP000269708"/>
    </source>
</evidence>
<keyword evidence="2 9" id="KW-0963">Cytoplasm</keyword>
<keyword evidence="4 9" id="KW-0408">Iron</keyword>
<comment type="similarity">
    <text evidence="1 9 10">Belongs to the ferrochelatase family.</text>
</comment>
<evidence type="ECO:0000256" key="8">
    <source>
        <dbReference type="ARBA" id="ARBA00024536"/>
    </source>
</evidence>
<evidence type="ECO:0000256" key="9">
    <source>
        <dbReference type="HAMAP-Rule" id="MF_00323"/>
    </source>
</evidence>
<dbReference type="InterPro" id="IPR019772">
    <property type="entry name" value="Ferrochelatase_AS"/>
</dbReference>
<comment type="subcellular location">
    <subcellularLocation>
        <location evidence="9 10">Cytoplasm</location>
    </subcellularLocation>
</comment>
<evidence type="ECO:0000256" key="1">
    <source>
        <dbReference type="ARBA" id="ARBA00007718"/>
    </source>
</evidence>
<dbReference type="PANTHER" id="PTHR11108:SF1">
    <property type="entry name" value="FERROCHELATASE, MITOCHONDRIAL"/>
    <property type="match status" value="1"/>
</dbReference>
<keyword evidence="5 9" id="KW-0350">Heme biosynthesis</keyword>
<feature type="binding site" evidence="9">
    <location>
        <position position="299"/>
    </location>
    <ligand>
        <name>Fe(2+)</name>
        <dbReference type="ChEBI" id="CHEBI:29033"/>
    </ligand>
</feature>
<sequence>MPAHASLAASDPRDTALLLVNLGTPEAPTAPAVRRYLAEFLSDRRVVDLPAWLWRPLLRGAVLPLRAPKVAHKYASIWLPGADGGSPLAAYTRRLAAATQAELPELRVAWAMRYGAPSLARALAGLRAGARRLLVLPLYPQYSTTTTASVADVAGLDVDRADLAADAAGAPHLQSGDGRTRLVLHYHRDAGWVDAVAASIQAGRAARGAGEHLLFSFHGLPQRLADRGDPYPRQCEASARAIAQRLGLAEGEWSLSYQSRFGRARWLEPATDATLDALAERGLRRVDVVAPGFAVDCIETLEEVAMMLAERFAGRGGQLRYLPCLNDAPAHARALAAIARGALRDWG</sequence>
<dbReference type="InterPro" id="IPR033659">
    <property type="entry name" value="Ferrochelatase_N"/>
</dbReference>
<dbReference type="PROSITE" id="PS00534">
    <property type="entry name" value="FERROCHELATASE"/>
    <property type="match status" value="1"/>
</dbReference>
<dbReference type="UniPathway" id="UPA00252">
    <property type="reaction ID" value="UER00325"/>
</dbReference>
<comment type="pathway">
    <text evidence="9 10">Porphyrin-containing compound metabolism; protoheme biosynthesis; protoheme from protoporphyrin-IX: step 1/1.</text>
</comment>
<dbReference type="PANTHER" id="PTHR11108">
    <property type="entry name" value="FERROCHELATASE"/>
    <property type="match status" value="1"/>
</dbReference>
<evidence type="ECO:0000256" key="5">
    <source>
        <dbReference type="ARBA" id="ARBA00023133"/>
    </source>
</evidence>
<dbReference type="AlphaFoldDB" id="A0A3N4VKC9"/>
<reference evidence="11 12" key="1">
    <citation type="submission" date="2018-11" db="EMBL/GenBank/DDBJ databases">
        <title>Genomic Encyclopedia of Type Strains, Phase IV (KMG-IV): sequencing the most valuable type-strain genomes for metagenomic binning, comparative biology and taxonomic classification.</title>
        <authorList>
            <person name="Goeker M."/>
        </authorList>
    </citation>
    <scope>NUCLEOTIDE SEQUENCE [LARGE SCALE GENOMIC DNA]</scope>
    <source>
        <strain evidence="11 12">DSM 25623</strain>
    </source>
</reference>
<name>A0A3N4VKC9_9GAMM</name>
<keyword evidence="3 9" id="KW-0479">Metal-binding</keyword>
<keyword evidence="6 9" id="KW-0456">Lyase</keyword>
<dbReference type="EC" id="4.98.1.1" evidence="9 10"/>
<dbReference type="InterPro" id="IPR001015">
    <property type="entry name" value="Ferrochelatase"/>
</dbReference>
<evidence type="ECO:0000256" key="3">
    <source>
        <dbReference type="ARBA" id="ARBA00022723"/>
    </source>
</evidence>
<evidence type="ECO:0000256" key="7">
    <source>
        <dbReference type="ARBA" id="ARBA00023244"/>
    </source>
</evidence>
<comment type="function">
    <text evidence="9 10">Catalyzes the ferrous insertion into protoporphyrin IX.</text>
</comment>
<comment type="catalytic activity">
    <reaction evidence="9 10">
        <text>heme b + 2 H(+) = protoporphyrin IX + Fe(2+)</text>
        <dbReference type="Rhea" id="RHEA:22584"/>
        <dbReference type="ChEBI" id="CHEBI:15378"/>
        <dbReference type="ChEBI" id="CHEBI:29033"/>
        <dbReference type="ChEBI" id="CHEBI:57306"/>
        <dbReference type="ChEBI" id="CHEBI:60344"/>
        <dbReference type="EC" id="4.98.1.1"/>
    </reaction>
</comment>
<evidence type="ECO:0000256" key="2">
    <source>
        <dbReference type="ARBA" id="ARBA00022490"/>
    </source>
</evidence>
<feature type="binding site" evidence="9">
    <location>
        <position position="218"/>
    </location>
    <ligand>
        <name>Fe(2+)</name>
        <dbReference type="ChEBI" id="CHEBI:29033"/>
    </ligand>
</feature>
<proteinExistence type="inferred from homology"/>
<protein>
    <recommendedName>
        <fullName evidence="9 10">Ferrochelatase</fullName>
        <ecNumber evidence="9 10">4.98.1.1</ecNumber>
    </recommendedName>
    <alternativeName>
        <fullName evidence="9">Heme synthase</fullName>
    </alternativeName>
    <alternativeName>
        <fullName evidence="9">Protoheme ferro-lyase</fullName>
    </alternativeName>
</protein>
<dbReference type="NCBIfam" id="TIGR00109">
    <property type="entry name" value="hemH"/>
    <property type="match status" value="1"/>
</dbReference>
<dbReference type="FunFam" id="3.40.50.1400:FF:000002">
    <property type="entry name" value="Ferrochelatase"/>
    <property type="match status" value="1"/>
</dbReference>
<dbReference type="RefSeq" id="WP_170167610.1">
    <property type="nucleotide sequence ID" value="NZ_RKQN01000002.1"/>
</dbReference>
<dbReference type="EMBL" id="RKQN01000002">
    <property type="protein sequence ID" value="RPE80209.1"/>
    <property type="molecule type" value="Genomic_DNA"/>
</dbReference>
<dbReference type="GO" id="GO:0005737">
    <property type="term" value="C:cytoplasm"/>
    <property type="evidence" value="ECO:0007669"/>
    <property type="project" value="UniProtKB-SubCell"/>
</dbReference>
<dbReference type="CDD" id="cd03411">
    <property type="entry name" value="Ferrochelatase_N"/>
    <property type="match status" value="1"/>
</dbReference>
<evidence type="ECO:0000256" key="10">
    <source>
        <dbReference type="RuleBase" id="RU000607"/>
    </source>
</evidence>
<comment type="caution">
    <text evidence="11">The sequence shown here is derived from an EMBL/GenBank/DDBJ whole genome shotgun (WGS) entry which is preliminary data.</text>
</comment>
<dbReference type="InterPro" id="IPR033644">
    <property type="entry name" value="Ferrochelatase_C"/>
</dbReference>
<keyword evidence="12" id="KW-1185">Reference proteome</keyword>
<dbReference type="Pfam" id="PF00762">
    <property type="entry name" value="Ferrochelatase"/>
    <property type="match status" value="1"/>
</dbReference>
<keyword evidence="7 9" id="KW-0627">Porphyrin biosynthesis</keyword>
<accession>A0A3N4VKC9</accession>
<dbReference type="SUPFAM" id="SSF53800">
    <property type="entry name" value="Chelatase"/>
    <property type="match status" value="1"/>
</dbReference>
<evidence type="ECO:0000313" key="11">
    <source>
        <dbReference type="EMBL" id="RPE80209.1"/>
    </source>
</evidence>
<organism evidence="11 12">
    <name type="scientific">Vulcaniibacterium tengchongense</name>
    <dbReference type="NCBI Taxonomy" id="1273429"/>
    <lineage>
        <taxon>Bacteria</taxon>
        <taxon>Pseudomonadati</taxon>
        <taxon>Pseudomonadota</taxon>
        <taxon>Gammaproteobacteria</taxon>
        <taxon>Lysobacterales</taxon>
        <taxon>Lysobacteraceae</taxon>
        <taxon>Vulcaniibacterium</taxon>
    </lineage>
</organism>
<evidence type="ECO:0000256" key="4">
    <source>
        <dbReference type="ARBA" id="ARBA00023004"/>
    </source>
</evidence>
<dbReference type="Proteomes" id="UP000269708">
    <property type="component" value="Unassembled WGS sequence"/>
</dbReference>
<dbReference type="CDD" id="cd00419">
    <property type="entry name" value="Ferrochelatase_C"/>
    <property type="match status" value="1"/>
</dbReference>
<evidence type="ECO:0000256" key="6">
    <source>
        <dbReference type="ARBA" id="ARBA00023239"/>
    </source>
</evidence>
<comment type="catalytic activity">
    <reaction evidence="8">
        <text>Fe-coproporphyrin III + 2 H(+) = coproporphyrin III + Fe(2+)</text>
        <dbReference type="Rhea" id="RHEA:49572"/>
        <dbReference type="ChEBI" id="CHEBI:15378"/>
        <dbReference type="ChEBI" id="CHEBI:29033"/>
        <dbReference type="ChEBI" id="CHEBI:68438"/>
        <dbReference type="ChEBI" id="CHEBI:131725"/>
        <dbReference type="EC" id="4.99.1.9"/>
    </reaction>
    <physiologicalReaction direction="right-to-left" evidence="8">
        <dbReference type="Rhea" id="RHEA:49574"/>
    </physiologicalReaction>
</comment>
<dbReference type="GO" id="GO:0046872">
    <property type="term" value="F:metal ion binding"/>
    <property type="evidence" value="ECO:0007669"/>
    <property type="project" value="UniProtKB-KW"/>
</dbReference>
<dbReference type="HAMAP" id="MF_00323">
    <property type="entry name" value="Ferrochelatase"/>
    <property type="match status" value="1"/>
</dbReference>
<dbReference type="GO" id="GO:0006783">
    <property type="term" value="P:heme biosynthetic process"/>
    <property type="evidence" value="ECO:0007669"/>
    <property type="project" value="UniProtKB-UniRule"/>
</dbReference>
<dbReference type="Gene3D" id="3.40.50.1400">
    <property type="match status" value="2"/>
</dbReference>
<dbReference type="GO" id="GO:0004325">
    <property type="term" value="F:ferrochelatase activity"/>
    <property type="evidence" value="ECO:0007669"/>
    <property type="project" value="UniProtKB-UniRule"/>
</dbReference>